<gene>
    <name evidence="1" type="ORF">A3A34_03890</name>
</gene>
<dbReference type="Proteomes" id="UP000178587">
    <property type="component" value="Unassembled WGS sequence"/>
</dbReference>
<name>A0A1F6EMQ7_9BACT</name>
<evidence type="ECO:0000313" key="1">
    <source>
        <dbReference type="EMBL" id="OGG74931.1"/>
    </source>
</evidence>
<evidence type="ECO:0000313" key="2">
    <source>
        <dbReference type="Proteomes" id="UP000178587"/>
    </source>
</evidence>
<protein>
    <submittedName>
        <fullName evidence="1">Uncharacterized protein</fullName>
    </submittedName>
</protein>
<proteinExistence type="predicted"/>
<accession>A0A1F6EMQ7</accession>
<comment type="caution">
    <text evidence="1">The sequence shown here is derived from an EMBL/GenBank/DDBJ whole genome shotgun (WGS) entry which is preliminary data.</text>
</comment>
<reference evidence="1 2" key="1">
    <citation type="journal article" date="2016" name="Nat. Commun.">
        <title>Thousands of microbial genomes shed light on interconnected biogeochemical processes in an aquifer system.</title>
        <authorList>
            <person name="Anantharaman K."/>
            <person name="Brown C.T."/>
            <person name="Hug L.A."/>
            <person name="Sharon I."/>
            <person name="Castelle C.J."/>
            <person name="Probst A.J."/>
            <person name="Thomas B.C."/>
            <person name="Singh A."/>
            <person name="Wilkins M.J."/>
            <person name="Karaoz U."/>
            <person name="Brodie E.L."/>
            <person name="Williams K.H."/>
            <person name="Hubbard S.S."/>
            <person name="Banfield J.F."/>
        </authorList>
    </citation>
    <scope>NUCLEOTIDE SEQUENCE [LARGE SCALE GENOMIC DNA]</scope>
</reference>
<sequence>MGAVLLRLLWMSVISSAIAYGVFLMAGSAIQAKADAELKRIVARDIIDRGAHHISGMVFVPTGCHELSVRTEERNDKVQHIAFSTWETPYVECVREPVPRAFSIVVFESTADVEFIATVDGEPVSFVVIPVSGKRI</sequence>
<dbReference type="STRING" id="1798507.A3A34_03890"/>
<dbReference type="AlphaFoldDB" id="A0A1F6EMQ7"/>
<dbReference type="EMBL" id="MFLU01000010">
    <property type="protein sequence ID" value="OGG74931.1"/>
    <property type="molecule type" value="Genomic_DNA"/>
</dbReference>
<organism evidence="1 2">
    <name type="scientific">Candidatus Kaiserbacteria bacterium RIFCSPLOWO2_01_FULL_50_24</name>
    <dbReference type="NCBI Taxonomy" id="1798507"/>
    <lineage>
        <taxon>Bacteria</taxon>
        <taxon>Candidatus Kaiseribacteriota</taxon>
    </lineage>
</organism>